<dbReference type="Proteomes" id="UP000824151">
    <property type="component" value="Unassembled WGS sequence"/>
</dbReference>
<dbReference type="Pfam" id="PF13830">
    <property type="entry name" value="DUF4192"/>
    <property type="match status" value="1"/>
</dbReference>
<feature type="region of interest" description="Disordered" evidence="1">
    <location>
        <begin position="1"/>
        <end position="27"/>
    </location>
</feature>
<evidence type="ECO:0000313" key="2">
    <source>
        <dbReference type="EMBL" id="HIW99895.1"/>
    </source>
</evidence>
<sequence length="210" mass="22498">MNTSPHPYAAHPRTAARADSPDRRGDSDCVTRLEEASRIVRLENRVFGFTPMDSLVFVGVRDGRTGEHMRIDRGPALRDPVGVAQWAAQRMTESGDGASAPADAVLVFIYEPTPDAAAATDRLRSGTRTQEETGAVMDHLVSTLRHVFEQEYCLPIGSIYSVSPTHVRDYGCTEPLCSEPLCASVCASPGVRWRSGDLGPASASGAPAGD</sequence>
<feature type="non-terminal residue" evidence="2">
    <location>
        <position position="210"/>
    </location>
</feature>
<reference evidence="2" key="2">
    <citation type="submission" date="2021-04" db="EMBL/GenBank/DDBJ databases">
        <authorList>
            <person name="Gilroy R."/>
        </authorList>
    </citation>
    <scope>NUCLEOTIDE SEQUENCE</scope>
    <source>
        <strain evidence="2">ChiHejej3B27-3195</strain>
    </source>
</reference>
<dbReference type="EMBL" id="DXGD01000265">
    <property type="protein sequence ID" value="HIW99895.1"/>
    <property type="molecule type" value="Genomic_DNA"/>
</dbReference>
<accession>A0A9D1UT44</accession>
<dbReference type="AlphaFoldDB" id="A0A9D1UT44"/>
<evidence type="ECO:0000313" key="3">
    <source>
        <dbReference type="Proteomes" id="UP000824151"/>
    </source>
</evidence>
<proteinExistence type="predicted"/>
<gene>
    <name evidence="2" type="ORF">H9871_07095</name>
</gene>
<evidence type="ECO:0000256" key="1">
    <source>
        <dbReference type="SAM" id="MobiDB-lite"/>
    </source>
</evidence>
<name>A0A9D1UT44_9MICC</name>
<reference evidence="2" key="1">
    <citation type="journal article" date="2021" name="PeerJ">
        <title>Extensive microbial diversity within the chicken gut microbiome revealed by metagenomics and culture.</title>
        <authorList>
            <person name="Gilroy R."/>
            <person name="Ravi A."/>
            <person name="Getino M."/>
            <person name="Pursley I."/>
            <person name="Horton D.L."/>
            <person name="Alikhan N.F."/>
            <person name="Baker D."/>
            <person name="Gharbi K."/>
            <person name="Hall N."/>
            <person name="Watson M."/>
            <person name="Adriaenssens E.M."/>
            <person name="Foster-Nyarko E."/>
            <person name="Jarju S."/>
            <person name="Secka A."/>
            <person name="Antonio M."/>
            <person name="Oren A."/>
            <person name="Chaudhuri R.R."/>
            <person name="La Ragione R."/>
            <person name="Hildebrand F."/>
            <person name="Pallen M.J."/>
        </authorList>
    </citation>
    <scope>NUCLEOTIDE SEQUENCE</scope>
    <source>
        <strain evidence="2">ChiHejej3B27-3195</strain>
    </source>
</reference>
<organism evidence="2 3">
    <name type="scientific">Candidatus Nesterenkonia stercoripullorum</name>
    <dbReference type="NCBI Taxonomy" id="2838701"/>
    <lineage>
        <taxon>Bacteria</taxon>
        <taxon>Bacillati</taxon>
        <taxon>Actinomycetota</taxon>
        <taxon>Actinomycetes</taxon>
        <taxon>Micrococcales</taxon>
        <taxon>Micrococcaceae</taxon>
        <taxon>Nesterenkonia</taxon>
    </lineage>
</organism>
<dbReference type="InterPro" id="IPR025447">
    <property type="entry name" value="DUF4192"/>
</dbReference>
<comment type="caution">
    <text evidence="2">The sequence shown here is derived from an EMBL/GenBank/DDBJ whole genome shotgun (WGS) entry which is preliminary data.</text>
</comment>
<protein>
    <submittedName>
        <fullName evidence="2">DUF4192 family protein</fullName>
    </submittedName>
</protein>